<dbReference type="GO" id="GO:0007526">
    <property type="term" value="P:larval somatic muscle development"/>
    <property type="evidence" value="ECO:0007669"/>
    <property type="project" value="UniProtKB-ARBA"/>
</dbReference>
<feature type="compositionally biased region" description="Low complexity" evidence="13">
    <location>
        <begin position="421"/>
        <end position="437"/>
    </location>
</feature>
<dbReference type="RefSeq" id="XP_047737995.1">
    <property type="nucleotide sequence ID" value="XM_047882039.1"/>
</dbReference>
<dbReference type="PANTHER" id="PTHR23110:SF111">
    <property type="entry name" value="LONGITUDINALS LACKING PROTEIN, ISOFORMS F_I_K_T"/>
    <property type="match status" value="1"/>
</dbReference>
<dbReference type="Pfam" id="PF00651">
    <property type="entry name" value="BTB"/>
    <property type="match status" value="1"/>
</dbReference>
<protein>
    <submittedName>
        <fullName evidence="17">B-cell CLL/lymphoma 6 member B protein isoform X4</fullName>
    </submittedName>
</protein>
<keyword evidence="2" id="KW-0217">Developmental protein</keyword>
<feature type="compositionally biased region" description="Polar residues" evidence="13">
    <location>
        <begin position="144"/>
        <end position="157"/>
    </location>
</feature>
<comment type="subcellular location">
    <subcellularLocation>
        <location evidence="1">Nucleus</location>
    </subcellularLocation>
</comment>
<accession>A0A979FP81</accession>
<evidence type="ECO:0000256" key="6">
    <source>
        <dbReference type="ARBA" id="ARBA00022782"/>
    </source>
</evidence>
<name>A0A979FP81_HYAAZ</name>
<feature type="domain" description="C2H2-type" evidence="15">
    <location>
        <begin position="638"/>
        <end position="665"/>
    </location>
</feature>
<evidence type="ECO:0000256" key="10">
    <source>
        <dbReference type="ARBA" id="ARBA00023242"/>
    </source>
</evidence>
<dbReference type="Pfam" id="PF00096">
    <property type="entry name" value="zf-C2H2"/>
    <property type="match status" value="2"/>
</dbReference>
<reference evidence="17" key="1">
    <citation type="submission" date="2025-08" db="UniProtKB">
        <authorList>
            <consortium name="RefSeq"/>
        </authorList>
    </citation>
    <scope>IDENTIFICATION</scope>
    <source>
        <tissue evidence="17">Whole organism</tissue>
    </source>
</reference>
<evidence type="ECO:0000256" key="1">
    <source>
        <dbReference type="ARBA" id="ARBA00004123"/>
    </source>
</evidence>
<dbReference type="SUPFAM" id="SSF57667">
    <property type="entry name" value="beta-beta-alpha zinc fingers"/>
    <property type="match status" value="1"/>
</dbReference>
<feature type="compositionally biased region" description="Basic and acidic residues" evidence="13">
    <location>
        <begin position="120"/>
        <end position="130"/>
    </location>
</feature>
<dbReference type="PROSITE" id="PS00028">
    <property type="entry name" value="ZINC_FINGER_C2H2_1"/>
    <property type="match status" value="2"/>
</dbReference>
<dbReference type="GO" id="GO:0005634">
    <property type="term" value="C:nucleus"/>
    <property type="evidence" value="ECO:0007669"/>
    <property type="project" value="UniProtKB-SubCell"/>
</dbReference>
<dbReference type="GO" id="GO:0008406">
    <property type="term" value="P:gonad development"/>
    <property type="evidence" value="ECO:0007669"/>
    <property type="project" value="UniProtKB-ARBA"/>
</dbReference>
<dbReference type="GO" id="GO:0016199">
    <property type="term" value="P:axon midline choice point recognition"/>
    <property type="evidence" value="ECO:0007669"/>
    <property type="project" value="UniProtKB-ARBA"/>
</dbReference>
<evidence type="ECO:0000256" key="5">
    <source>
        <dbReference type="ARBA" id="ARBA00022771"/>
    </source>
</evidence>
<feature type="domain" description="BTB" evidence="14">
    <location>
        <begin position="36"/>
        <end position="101"/>
    </location>
</feature>
<dbReference type="Gene3D" id="3.30.710.10">
    <property type="entry name" value="Potassium Channel Kv1.1, Chain A"/>
    <property type="match status" value="1"/>
</dbReference>
<sequence length="673" mass="71622">MKLLNMNQDQFLLKWNNHQNNLVEVFCFLRTQDAFVDVTLACDGKSFPAHKVVLSACSPYFQTLFQSNPCKHPIVFLKDVKSHDMEALIEFIYKGEVSVSQAELASLISTAENLKIKGLAEPEKPSEKHSNCTNKRLASPPRLSAQQQLSQPTNNGPTLHGSPMYIQSTPSVKRKRIEAPHYATYSPAYLGTNSNGSVMLRDKDLDGKTGTVVACSGPVNNSVVVDLNPGNAATHRLVESVVNTAGGGGNGVNGSGPSQVVLVPVNPGDEHLDHLNYSNNSHHGAALSTSDAVLYSVAGTAIYVGRVGGGPGDEATVSAREVIYTSAADHYASSDDGSAVTAQPCTVDDKHEVKMSIKLEPSGNLTGDPWEPNSNSSSHSYDDAPPASTSTPTPPSSSCITSPHHPSSVVHHSPLHIQHNHMLPHSPSSPSPISHHLSGGDGGDVGSPPPPTGVGSSGGDVSLGIPGLALHAEELSDHALHDAPTARAAAAAFLRVLSQIPPFPTKSESNMHSIFSSRSTSPYSIFSSKATSPLSIFPKMPSMETSLYPSTDYRGDEVDSAEGGAGACSKTEGNRGASCKLGGACKVCGSWIARGNHRAHMAAHTQHRPLHCAVCGRGFHQTEDLKRHIRIHTGEKPFKCSRCGIAFRQRGHLSRHLFKHHPDNGNNRRHSES</sequence>
<dbReference type="GO" id="GO:0003677">
    <property type="term" value="F:DNA binding"/>
    <property type="evidence" value="ECO:0007669"/>
    <property type="project" value="UniProtKB-KW"/>
</dbReference>
<dbReference type="AlphaFoldDB" id="A0A979FP81"/>
<dbReference type="GO" id="GO:0006357">
    <property type="term" value="P:regulation of transcription by RNA polymerase II"/>
    <property type="evidence" value="ECO:0007669"/>
    <property type="project" value="TreeGrafter"/>
</dbReference>
<dbReference type="GO" id="GO:0007464">
    <property type="term" value="P:R3/R4 cell fate commitment"/>
    <property type="evidence" value="ECO:0007669"/>
    <property type="project" value="UniProtKB-ARBA"/>
</dbReference>
<comment type="function">
    <text evidence="11">Putative transcription factor required for axon growth and guidance in the central and peripheral nervous systems. Repels CNS axons away from the midline by promoting the expression of the midline repellent sli and its receptor robo.</text>
</comment>
<dbReference type="InterPro" id="IPR011333">
    <property type="entry name" value="SKP1/BTB/POZ_sf"/>
</dbReference>
<dbReference type="Proteomes" id="UP000694843">
    <property type="component" value="Unplaced"/>
</dbReference>
<dbReference type="PROSITE" id="PS50097">
    <property type="entry name" value="BTB"/>
    <property type="match status" value="1"/>
</dbReference>
<keyword evidence="8" id="KW-0524">Neurogenesis</keyword>
<feature type="region of interest" description="Disordered" evidence="13">
    <location>
        <begin position="120"/>
        <end position="166"/>
    </location>
</feature>
<dbReference type="Gene3D" id="3.30.160.60">
    <property type="entry name" value="Classic Zinc Finger"/>
    <property type="match status" value="2"/>
</dbReference>
<dbReference type="PROSITE" id="PS50157">
    <property type="entry name" value="ZINC_FINGER_C2H2_2"/>
    <property type="match status" value="2"/>
</dbReference>
<organism evidence="16 17">
    <name type="scientific">Hyalella azteca</name>
    <name type="common">Amphipod</name>
    <dbReference type="NCBI Taxonomy" id="294128"/>
    <lineage>
        <taxon>Eukaryota</taxon>
        <taxon>Metazoa</taxon>
        <taxon>Ecdysozoa</taxon>
        <taxon>Arthropoda</taxon>
        <taxon>Crustacea</taxon>
        <taxon>Multicrustacea</taxon>
        <taxon>Malacostraca</taxon>
        <taxon>Eumalacostraca</taxon>
        <taxon>Peracarida</taxon>
        <taxon>Amphipoda</taxon>
        <taxon>Senticaudata</taxon>
        <taxon>Talitrida</taxon>
        <taxon>Talitroidea</taxon>
        <taxon>Hyalellidae</taxon>
        <taxon>Hyalella</taxon>
    </lineage>
</organism>
<dbReference type="GO" id="GO:0035167">
    <property type="term" value="P:larval lymph gland hemopoiesis"/>
    <property type="evidence" value="ECO:0007669"/>
    <property type="project" value="UniProtKB-ARBA"/>
</dbReference>
<dbReference type="GO" id="GO:0008270">
    <property type="term" value="F:zinc ion binding"/>
    <property type="evidence" value="ECO:0007669"/>
    <property type="project" value="UniProtKB-KW"/>
</dbReference>
<dbReference type="GeneID" id="108665401"/>
<dbReference type="PANTHER" id="PTHR23110">
    <property type="entry name" value="BTB DOMAIN TRANSCRIPTION FACTOR"/>
    <property type="match status" value="1"/>
</dbReference>
<dbReference type="InterPro" id="IPR051095">
    <property type="entry name" value="Dros_DevTransReg"/>
</dbReference>
<evidence type="ECO:0000259" key="15">
    <source>
        <dbReference type="PROSITE" id="PS50157"/>
    </source>
</evidence>
<dbReference type="InterPro" id="IPR000210">
    <property type="entry name" value="BTB/POZ_dom"/>
</dbReference>
<dbReference type="GO" id="GO:0048813">
    <property type="term" value="P:dendrite morphogenesis"/>
    <property type="evidence" value="ECO:0007669"/>
    <property type="project" value="UniProtKB-ARBA"/>
</dbReference>
<keyword evidence="6" id="KW-0221">Differentiation</keyword>
<evidence type="ECO:0000313" key="17">
    <source>
        <dbReference type="RefSeq" id="XP_047737995.1"/>
    </source>
</evidence>
<evidence type="ECO:0000256" key="3">
    <source>
        <dbReference type="ARBA" id="ARBA00022723"/>
    </source>
</evidence>
<dbReference type="FunFam" id="3.30.160.60:FF:001450">
    <property type="entry name" value="zinc finger protein 774"/>
    <property type="match status" value="1"/>
</dbReference>
<dbReference type="SMART" id="SM00225">
    <property type="entry name" value="BTB"/>
    <property type="match status" value="1"/>
</dbReference>
<evidence type="ECO:0000313" key="16">
    <source>
        <dbReference type="Proteomes" id="UP000694843"/>
    </source>
</evidence>
<evidence type="ECO:0000256" key="13">
    <source>
        <dbReference type="SAM" id="MobiDB-lite"/>
    </source>
</evidence>
<keyword evidence="5 12" id="KW-0863">Zinc-finger</keyword>
<keyword evidence="9" id="KW-0238">DNA-binding</keyword>
<evidence type="ECO:0000256" key="2">
    <source>
        <dbReference type="ARBA" id="ARBA00022473"/>
    </source>
</evidence>
<evidence type="ECO:0000256" key="11">
    <source>
        <dbReference type="ARBA" id="ARBA00037382"/>
    </source>
</evidence>
<dbReference type="InterPro" id="IPR036236">
    <property type="entry name" value="Znf_C2H2_sf"/>
</dbReference>
<keyword evidence="3" id="KW-0479">Metal-binding</keyword>
<evidence type="ECO:0000256" key="8">
    <source>
        <dbReference type="ARBA" id="ARBA00022902"/>
    </source>
</evidence>
<keyword evidence="16" id="KW-1185">Reference proteome</keyword>
<dbReference type="FunFam" id="3.30.160.60:FF:000710">
    <property type="entry name" value="Zinc finger protein 768"/>
    <property type="match status" value="1"/>
</dbReference>
<dbReference type="CDD" id="cd18315">
    <property type="entry name" value="BTB_POZ_BAB-like"/>
    <property type="match status" value="1"/>
</dbReference>
<dbReference type="SUPFAM" id="SSF54695">
    <property type="entry name" value="POZ domain"/>
    <property type="match status" value="1"/>
</dbReference>
<evidence type="ECO:0000259" key="14">
    <source>
        <dbReference type="PROSITE" id="PS50097"/>
    </source>
</evidence>
<dbReference type="GO" id="GO:0045476">
    <property type="term" value="P:nurse cell apoptotic process"/>
    <property type="evidence" value="ECO:0007669"/>
    <property type="project" value="UniProtKB-ARBA"/>
</dbReference>
<evidence type="ECO:0000256" key="12">
    <source>
        <dbReference type="PROSITE-ProRule" id="PRU00042"/>
    </source>
</evidence>
<evidence type="ECO:0000256" key="7">
    <source>
        <dbReference type="ARBA" id="ARBA00022833"/>
    </source>
</evidence>
<evidence type="ECO:0000256" key="4">
    <source>
        <dbReference type="ARBA" id="ARBA00022737"/>
    </source>
</evidence>
<dbReference type="InterPro" id="IPR013087">
    <property type="entry name" value="Znf_C2H2_type"/>
</dbReference>
<keyword evidence="7" id="KW-0862">Zinc</keyword>
<feature type="domain" description="C2H2-type" evidence="15">
    <location>
        <begin position="610"/>
        <end position="637"/>
    </location>
</feature>
<evidence type="ECO:0000256" key="9">
    <source>
        <dbReference type="ARBA" id="ARBA00023125"/>
    </source>
</evidence>
<feature type="region of interest" description="Disordered" evidence="13">
    <location>
        <begin position="360"/>
        <end position="460"/>
    </location>
</feature>
<keyword evidence="10" id="KW-0539">Nucleus</keyword>
<gene>
    <name evidence="17" type="primary">LOC108665401</name>
</gene>
<keyword evidence="4" id="KW-0677">Repeat</keyword>
<dbReference type="SMART" id="SM00355">
    <property type="entry name" value="ZnF_C2H2"/>
    <property type="match status" value="3"/>
</dbReference>
<feature type="compositionally biased region" description="Low complexity" evidence="13">
    <location>
        <begin position="384"/>
        <end position="412"/>
    </location>
</feature>
<dbReference type="GO" id="GO:0045467">
    <property type="term" value="P:R7 cell development"/>
    <property type="evidence" value="ECO:0007669"/>
    <property type="project" value="UniProtKB-ARBA"/>
</dbReference>
<proteinExistence type="predicted"/>